<dbReference type="KEGG" id="cyc:PCC7424_5807"/>
<sequence length="109" mass="12181">MVKIGLLFTLLLGGNFYPLSAEQIQSKPIVLQMQINVNDNSNSQMTEGTSPLNYLPGIVGGLIGTLTIFILGGIFFLNLEEICKNINFENSEIYQKLIWFNPNNETHCD</sequence>
<geneLocation type="plasmid" evidence="2 3">
    <name>pP742401</name>
</geneLocation>
<dbReference type="EMBL" id="CP001292">
    <property type="protein sequence ID" value="ACK73868.1"/>
    <property type="molecule type" value="Genomic_DNA"/>
</dbReference>
<reference evidence="3" key="1">
    <citation type="journal article" date="2011" name="MBio">
        <title>Novel metabolic attributes of the genus Cyanothece, comprising a group of unicellular nitrogen-fixing Cyanobacteria.</title>
        <authorList>
            <person name="Bandyopadhyay A."/>
            <person name="Elvitigala T."/>
            <person name="Welsh E."/>
            <person name="Stockel J."/>
            <person name="Liberton M."/>
            <person name="Min H."/>
            <person name="Sherman L.A."/>
            <person name="Pakrasi H.B."/>
        </authorList>
    </citation>
    <scope>NUCLEOTIDE SEQUENCE [LARGE SCALE GENOMIC DNA]</scope>
    <source>
        <strain evidence="3">PCC 7424</strain>
        <plasmid evidence="3">pP742401</plasmid>
    </source>
</reference>
<keyword evidence="1" id="KW-0472">Membrane</keyword>
<name>B7KM46_GLOC7</name>
<dbReference type="Proteomes" id="UP000002384">
    <property type="component" value="Plasmid pP742401"/>
</dbReference>
<keyword evidence="2" id="KW-0614">Plasmid</keyword>
<dbReference type="RefSeq" id="WP_012599768.1">
    <property type="nucleotide sequence ID" value="NC_011738.1"/>
</dbReference>
<dbReference type="HOGENOM" id="CLU_2179481_0_0_3"/>
<evidence type="ECO:0000313" key="2">
    <source>
        <dbReference type="EMBL" id="ACK73868.1"/>
    </source>
</evidence>
<feature type="transmembrane region" description="Helical" evidence="1">
    <location>
        <begin position="54"/>
        <end position="77"/>
    </location>
</feature>
<evidence type="ECO:0000313" key="3">
    <source>
        <dbReference type="Proteomes" id="UP000002384"/>
    </source>
</evidence>
<keyword evidence="1" id="KW-0812">Transmembrane</keyword>
<proteinExistence type="predicted"/>
<keyword evidence="1" id="KW-1133">Transmembrane helix</keyword>
<organism evidence="2 3">
    <name type="scientific">Gloeothece citriformis (strain PCC 7424)</name>
    <name type="common">Cyanothece sp. (strain PCC 7424)</name>
    <dbReference type="NCBI Taxonomy" id="65393"/>
    <lineage>
        <taxon>Bacteria</taxon>
        <taxon>Bacillati</taxon>
        <taxon>Cyanobacteriota</taxon>
        <taxon>Cyanophyceae</taxon>
        <taxon>Oscillatoriophycideae</taxon>
        <taxon>Chroococcales</taxon>
        <taxon>Aphanothecaceae</taxon>
        <taxon>Gloeothece</taxon>
        <taxon>Gloeothece citriformis</taxon>
    </lineage>
</organism>
<gene>
    <name evidence="2" type="ordered locus">PCC7424_5807</name>
</gene>
<accession>B7KM46</accession>
<dbReference type="AlphaFoldDB" id="B7KM46"/>
<keyword evidence="3" id="KW-1185">Reference proteome</keyword>
<evidence type="ECO:0000256" key="1">
    <source>
        <dbReference type="SAM" id="Phobius"/>
    </source>
</evidence>
<protein>
    <submittedName>
        <fullName evidence="2">Uncharacterized protein</fullName>
    </submittedName>
</protein>